<reference evidence="2 3" key="1">
    <citation type="submission" date="2019-05" db="EMBL/GenBank/DDBJ databases">
        <title>Another draft genome of Portunus trituberculatus and its Hox gene families provides insights of decapod evolution.</title>
        <authorList>
            <person name="Jeong J.-H."/>
            <person name="Song I."/>
            <person name="Kim S."/>
            <person name="Choi T."/>
            <person name="Kim D."/>
            <person name="Ryu S."/>
            <person name="Kim W."/>
        </authorList>
    </citation>
    <scope>NUCLEOTIDE SEQUENCE [LARGE SCALE GENOMIC DNA]</scope>
    <source>
        <tissue evidence="2">Muscle</tissue>
    </source>
</reference>
<gene>
    <name evidence="2" type="ORF">E2C01_008013</name>
</gene>
<keyword evidence="3" id="KW-1185">Reference proteome</keyword>
<evidence type="ECO:0000313" key="3">
    <source>
        <dbReference type="Proteomes" id="UP000324222"/>
    </source>
</evidence>
<sequence length="116" mass="12933">MRVLPSSGAAHPHTCPPTHTQLLPTSTLRPHLLHLSPSLSLLRTFPPFPILLPVPPPSNQGHRQPSLSSRHVPHKSFPFAIQGRDERVWPRLPRAPEATPRQQTARCGRDCLPHRG</sequence>
<feature type="compositionally biased region" description="Basic and acidic residues" evidence="1">
    <location>
        <begin position="107"/>
        <end position="116"/>
    </location>
</feature>
<dbReference type="AlphaFoldDB" id="A0A5B7D0N5"/>
<comment type="caution">
    <text evidence="2">The sequence shown here is derived from an EMBL/GenBank/DDBJ whole genome shotgun (WGS) entry which is preliminary data.</text>
</comment>
<evidence type="ECO:0000256" key="1">
    <source>
        <dbReference type="SAM" id="MobiDB-lite"/>
    </source>
</evidence>
<evidence type="ECO:0000313" key="2">
    <source>
        <dbReference type="EMBL" id="MPC15229.1"/>
    </source>
</evidence>
<dbReference type="Proteomes" id="UP000324222">
    <property type="component" value="Unassembled WGS sequence"/>
</dbReference>
<dbReference type="EMBL" id="VSRR010000409">
    <property type="protein sequence ID" value="MPC15229.1"/>
    <property type="molecule type" value="Genomic_DNA"/>
</dbReference>
<feature type="compositionally biased region" description="Polar residues" evidence="1">
    <location>
        <begin position="59"/>
        <end position="69"/>
    </location>
</feature>
<accession>A0A5B7D0N5</accession>
<organism evidence="2 3">
    <name type="scientific">Portunus trituberculatus</name>
    <name type="common">Swimming crab</name>
    <name type="synonym">Neptunus trituberculatus</name>
    <dbReference type="NCBI Taxonomy" id="210409"/>
    <lineage>
        <taxon>Eukaryota</taxon>
        <taxon>Metazoa</taxon>
        <taxon>Ecdysozoa</taxon>
        <taxon>Arthropoda</taxon>
        <taxon>Crustacea</taxon>
        <taxon>Multicrustacea</taxon>
        <taxon>Malacostraca</taxon>
        <taxon>Eumalacostraca</taxon>
        <taxon>Eucarida</taxon>
        <taxon>Decapoda</taxon>
        <taxon>Pleocyemata</taxon>
        <taxon>Brachyura</taxon>
        <taxon>Eubrachyura</taxon>
        <taxon>Portunoidea</taxon>
        <taxon>Portunidae</taxon>
        <taxon>Portuninae</taxon>
        <taxon>Portunus</taxon>
    </lineage>
</organism>
<proteinExistence type="predicted"/>
<feature type="region of interest" description="Disordered" evidence="1">
    <location>
        <begin position="55"/>
        <end position="116"/>
    </location>
</feature>
<feature type="region of interest" description="Disordered" evidence="1">
    <location>
        <begin position="1"/>
        <end position="23"/>
    </location>
</feature>
<protein>
    <submittedName>
        <fullName evidence="2">Uncharacterized protein</fullName>
    </submittedName>
</protein>
<name>A0A5B7D0N5_PORTR</name>